<proteinExistence type="predicted"/>
<evidence type="ECO:0000313" key="1">
    <source>
        <dbReference type="EMBL" id="RHZ79185.1"/>
    </source>
</evidence>
<evidence type="ECO:0000313" key="2">
    <source>
        <dbReference type="Proteomes" id="UP000266861"/>
    </source>
</evidence>
<organism evidence="1 2">
    <name type="scientific">Diversispora epigaea</name>
    <dbReference type="NCBI Taxonomy" id="1348612"/>
    <lineage>
        <taxon>Eukaryota</taxon>
        <taxon>Fungi</taxon>
        <taxon>Fungi incertae sedis</taxon>
        <taxon>Mucoromycota</taxon>
        <taxon>Glomeromycotina</taxon>
        <taxon>Glomeromycetes</taxon>
        <taxon>Diversisporales</taxon>
        <taxon>Diversisporaceae</taxon>
        <taxon>Diversispora</taxon>
    </lineage>
</organism>
<dbReference type="AlphaFoldDB" id="A0A397IT65"/>
<dbReference type="InterPro" id="IPR011990">
    <property type="entry name" value="TPR-like_helical_dom_sf"/>
</dbReference>
<reference evidence="1 2" key="1">
    <citation type="submission" date="2018-08" db="EMBL/GenBank/DDBJ databases">
        <title>Genome and evolution of the arbuscular mycorrhizal fungus Diversispora epigaea (formerly Glomus versiforme) and its bacterial endosymbionts.</title>
        <authorList>
            <person name="Sun X."/>
            <person name="Fei Z."/>
            <person name="Harrison M."/>
        </authorList>
    </citation>
    <scope>NUCLEOTIDE SEQUENCE [LARGE SCALE GENOMIC DNA]</scope>
    <source>
        <strain evidence="1 2">IT104</strain>
    </source>
</reference>
<comment type="caution">
    <text evidence="1">The sequence shown here is derived from an EMBL/GenBank/DDBJ whole genome shotgun (WGS) entry which is preliminary data.</text>
</comment>
<name>A0A397IT65_9GLOM</name>
<accession>A0A397IT65</accession>
<sequence length="99" mass="11742">MEQLFEFRLKLSEEGDSGGQYNLNEYYNYGIGTTKDKENQPKKEIKMDDITGWNDKNDEKAFLRYMKAEGGDSDRQNNLDERYYYEIGTTEIKKCWGKI</sequence>
<keyword evidence="2" id="KW-1185">Reference proteome</keyword>
<dbReference type="Proteomes" id="UP000266861">
    <property type="component" value="Unassembled WGS sequence"/>
</dbReference>
<gene>
    <name evidence="1" type="ORF">Glove_151g163</name>
</gene>
<dbReference type="Gene3D" id="1.25.40.10">
    <property type="entry name" value="Tetratricopeptide repeat domain"/>
    <property type="match status" value="1"/>
</dbReference>
<protein>
    <submittedName>
        <fullName evidence="1">Uncharacterized protein</fullName>
    </submittedName>
</protein>
<dbReference type="EMBL" id="PQFF01000142">
    <property type="protein sequence ID" value="RHZ79185.1"/>
    <property type="molecule type" value="Genomic_DNA"/>
</dbReference>
<dbReference type="OrthoDB" id="442451at2759"/>